<sequence>MGRIPIQKALSDQRPVYKSHIERFWQNASYDDQNKVISSIVEVHGKMEKILVTEALIREVINFPDEADSPMRFPERMVKGCMLRMGYQGALNAGNYLKSMFTKPYKFLIHCVLMSLSHTKGGYDAMRDYQMNMVTALVLNKKYNFSHIVFHYMAENITSQSKTWTYPRFVQMLIDHAYPEIDRNIKDDLLVQSHMNKITIKQLVKYHPNHPEPKVSVEFFGGIKDANYADPDPVDHQNWRNEAEMKEAAYDEELKVLEDFKNTKNEWYVKETGRRRRKATPIVKQAEGSSSQPKKKQKKAAKTALIDELEEDNLVVTVEKETMVAAEDDPFNVDDLFDTDVLETGPTVVADVDKAANVEAQKGKGKVIDDVEGDDVDKSTTSSSSSSDEEVVDETERLRRIQEETEKEKLLRKRKRQKKDDDDAYVPSPEHVSESQSPPGGRKKVRARKKVVSPKIRKATPKIKVPKIVLKKKQTKKPPTPPHESTPPQSPIQSPPRQPTPPQQSSPPKQPTPPRQPSPIHQSPPPQQPFSHLTRNISNASTHPRSTYTGFCRIPKLSKLRNVEKKVDEVVAENKKLATENKKVMDREKILEMRVKRLENDNKELVKKIDSDQSEIDILKVRVAELEEEKARRDEQNEYFKLKNKELEAAKAFRDHEFYMLNKVVESMLGTSVEQKFEELQVEELKAERQAKIDEKMKDKGKGVEGSSERSIVPSMVLMGDSDEDDEEEEDEEEDKKDEKVYSASSHGSDDDDDDAQGGTGLKVTEASAEQNVDNLMNDSVNEESGGVDKQGELGVAQDVLQAHKLILRLDTYREEGDRAFPYLHVGSN</sequence>
<reference evidence="3" key="2">
    <citation type="submission" date="2020-06" db="EMBL/GenBank/DDBJ databases">
        <title>Helianthus annuus Genome sequencing and assembly Release 2.</title>
        <authorList>
            <person name="Gouzy J."/>
            <person name="Langlade N."/>
            <person name="Munos S."/>
        </authorList>
    </citation>
    <scope>NUCLEOTIDE SEQUENCE</scope>
    <source>
        <tissue evidence="3">Leaves</tissue>
    </source>
</reference>
<feature type="compositionally biased region" description="Basic and acidic residues" evidence="2">
    <location>
        <begin position="394"/>
        <end position="409"/>
    </location>
</feature>
<dbReference type="EMBL" id="MNCJ02000326">
    <property type="protein sequence ID" value="KAF5781111.1"/>
    <property type="molecule type" value="Genomic_DNA"/>
</dbReference>
<keyword evidence="1" id="KW-0175">Coiled coil</keyword>
<dbReference type="AlphaFoldDB" id="A0A9K3HMG1"/>
<keyword evidence="4" id="KW-1185">Reference proteome</keyword>
<comment type="caution">
    <text evidence="3">The sequence shown here is derived from an EMBL/GenBank/DDBJ whole genome shotgun (WGS) entry which is preliminary data.</text>
</comment>
<feature type="coiled-coil region" evidence="1">
    <location>
        <begin position="560"/>
        <end position="636"/>
    </location>
</feature>
<dbReference type="Gramene" id="mRNA:HanXRQr2_Chr11g0479681">
    <property type="protein sequence ID" value="mRNA:HanXRQr2_Chr11g0479681"/>
    <property type="gene ID" value="HanXRQr2_Chr11g0479681"/>
</dbReference>
<feature type="region of interest" description="Disordered" evidence="2">
    <location>
        <begin position="278"/>
        <end position="302"/>
    </location>
</feature>
<feature type="compositionally biased region" description="Basic residues" evidence="2">
    <location>
        <begin position="441"/>
        <end position="476"/>
    </location>
</feature>
<feature type="compositionally biased region" description="Polar residues" evidence="2">
    <location>
        <begin position="533"/>
        <end position="549"/>
    </location>
</feature>
<feature type="compositionally biased region" description="Acidic residues" evidence="2">
    <location>
        <begin position="721"/>
        <end position="736"/>
    </location>
</feature>
<reference evidence="3" key="1">
    <citation type="journal article" date="2017" name="Nature">
        <title>The sunflower genome provides insights into oil metabolism, flowering and Asterid evolution.</title>
        <authorList>
            <person name="Badouin H."/>
            <person name="Gouzy J."/>
            <person name="Grassa C.J."/>
            <person name="Murat F."/>
            <person name="Staton S.E."/>
            <person name="Cottret L."/>
            <person name="Lelandais-Briere C."/>
            <person name="Owens G.L."/>
            <person name="Carrere S."/>
            <person name="Mayjonade B."/>
            <person name="Legrand L."/>
            <person name="Gill N."/>
            <person name="Kane N.C."/>
            <person name="Bowers J.E."/>
            <person name="Hubner S."/>
            <person name="Bellec A."/>
            <person name="Berard A."/>
            <person name="Berges H."/>
            <person name="Blanchet N."/>
            <person name="Boniface M.C."/>
            <person name="Brunel D."/>
            <person name="Catrice O."/>
            <person name="Chaidir N."/>
            <person name="Claudel C."/>
            <person name="Donnadieu C."/>
            <person name="Faraut T."/>
            <person name="Fievet G."/>
            <person name="Helmstetter N."/>
            <person name="King M."/>
            <person name="Knapp S.J."/>
            <person name="Lai Z."/>
            <person name="Le Paslier M.C."/>
            <person name="Lippi Y."/>
            <person name="Lorenzon L."/>
            <person name="Mandel J.R."/>
            <person name="Marage G."/>
            <person name="Marchand G."/>
            <person name="Marquand E."/>
            <person name="Bret-Mestries E."/>
            <person name="Morien E."/>
            <person name="Nambeesan S."/>
            <person name="Nguyen T."/>
            <person name="Pegot-Espagnet P."/>
            <person name="Pouilly N."/>
            <person name="Raftis F."/>
            <person name="Sallet E."/>
            <person name="Schiex T."/>
            <person name="Thomas J."/>
            <person name="Vandecasteele C."/>
            <person name="Vares D."/>
            <person name="Vear F."/>
            <person name="Vautrin S."/>
            <person name="Crespi M."/>
            <person name="Mangin B."/>
            <person name="Burke J.M."/>
            <person name="Salse J."/>
            <person name="Munos S."/>
            <person name="Vincourt P."/>
            <person name="Rieseberg L.H."/>
            <person name="Langlade N.B."/>
        </authorList>
    </citation>
    <scope>NUCLEOTIDE SEQUENCE</scope>
    <source>
        <tissue evidence="3">Leaves</tissue>
    </source>
</reference>
<feature type="region of interest" description="Disordered" evidence="2">
    <location>
        <begin position="361"/>
        <end position="550"/>
    </location>
</feature>
<name>A0A9K3HMG1_HELAN</name>
<accession>A0A9K3HMG1</accession>
<feature type="compositionally biased region" description="Basic and acidic residues" evidence="2">
    <location>
        <begin position="689"/>
        <end position="703"/>
    </location>
</feature>
<feature type="compositionally biased region" description="Polar residues" evidence="2">
    <location>
        <begin position="768"/>
        <end position="780"/>
    </location>
</feature>
<protein>
    <submittedName>
        <fullName evidence="3">Uncharacterized protein</fullName>
    </submittedName>
</protein>
<gene>
    <name evidence="3" type="ORF">HanXRQr2_Chr11g0479681</name>
</gene>
<evidence type="ECO:0000313" key="4">
    <source>
        <dbReference type="Proteomes" id="UP000215914"/>
    </source>
</evidence>
<feature type="region of interest" description="Disordered" evidence="2">
    <location>
        <begin position="689"/>
        <end position="789"/>
    </location>
</feature>
<dbReference type="Proteomes" id="UP000215914">
    <property type="component" value="Unassembled WGS sequence"/>
</dbReference>
<organism evidence="3 4">
    <name type="scientific">Helianthus annuus</name>
    <name type="common">Common sunflower</name>
    <dbReference type="NCBI Taxonomy" id="4232"/>
    <lineage>
        <taxon>Eukaryota</taxon>
        <taxon>Viridiplantae</taxon>
        <taxon>Streptophyta</taxon>
        <taxon>Embryophyta</taxon>
        <taxon>Tracheophyta</taxon>
        <taxon>Spermatophyta</taxon>
        <taxon>Magnoliopsida</taxon>
        <taxon>eudicotyledons</taxon>
        <taxon>Gunneridae</taxon>
        <taxon>Pentapetalae</taxon>
        <taxon>asterids</taxon>
        <taxon>campanulids</taxon>
        <taxon>Asterales</taxon>
        <taxon>Asteraceae</taxon>
        <taxon>Asteroideae</taxon>
        <taxon>Heliantheae alliance</taxon>
        <taxon>Heliantheae</taxon>
        <taxon>Helianthus</taxon>
    </lineage>
</organism>
<evidence type="ECO:0000256" key="2">
    <source>
        <dbReference type="SAM" id="MobiDB-lite"/>
    </source>
</evidence>
<proteinExistence type="predicted"/>
<evidence type="ECO:0000313" key="3">
    <source>
        <dbReference type="EMBL" id="KAF5781111.1"/>
    </source>
</evidence>
<evidence type="ECO:0000256" key="1">
    <source>
        <dbReference type="SAM" id="Coils"/>
    </source>
</evidence>
<feature type="compositionally biased region" description="Pro residues" evidence="2">
    <location>
        <begin position="478"/>
        <end position="528"/>
    </location>
</feature>